<name>A0AAN7QB75_TRANT</name>
<comment type="caution">
    <text evidence="2">The sequence shown here is derived from an EMBL/GenBank/DDBJ whole genome shotgun (WGS) entry which is preliminary data.</text>
</comment>
<accession>A0AAN7QB75</accession>
<feature type="compositionally biased region" description="Basic and acidic residues" evidence="1">
    <location>
        <begin position="29"/>
        <end position="41"/>
    </location>
</feature>
<feature type="compositionally biased region" description="Basic residues" evidence="1">
    <location>
        <begin position="42"/>
        <end position="51"/>
    </location>
</feature>
<proteinExistence type="predicted"/>
<feature type="region of interest" description="Disordered" evidence="1">
    <location>
        <begin position="1"/>
        <end position="80"/>
    </location>
</feature>
<dbReference type="EMBL" id="JAXQNO010000024">
    <property type="protein sequence ID" value="KAK4762797.1"/>
    <property type="molecule type" value="Genomic_DNA"/>
</dbReference>
<organism evidence="2 3">
    <name type="scientific">Trapa natans</name>
    <name type="common">Water chestnut</name>
    <dbReference type="NCBI Taxonomy" id="22666"/>
    <lineage>
        <taxon>Eukaryota</taxon>
        <taxon>Viridiplantae</taxon>
        <taxon>Streptophyta</taxon>
        <taxon>Embryophyta</taxon>
        <taxon>Tracheophyta</taxon>
        <taxon>Spermatophyta</taxon>
        <taxon>Magnoliopsida</taxon>
        <taxon>eudicotyledons</taxon>
        <taxon>Gunneridae</taxon>
        <taxon>Pentapetalae</taxon>
        <taxon>rosids</taxon>
        <taxon>malvids</taxon>
        <taxon>Myrtales</taxon>
        <taxon>Lythraceae</taxon>
        <taxon>Trapa</taxon>
    </lineage>
</organism>
<evidence type="ECO:0000313" key="2">
    <source>
        <dbReference type="EMBL" id="KAK4762797.1"/>
    </source>
</evidence>
<evidence type="ECO:0000313" key="3">
    <source>
        <dbReference type="Proteomes" id="UP001346149"/>
    </source>
</evidence>
<keyword evidence="3" id="KW-1185">Reference proteome</keyword>
<dbReference type="Proteomes" id="UP001346149">
    <property type="component" value="Unassembled WGS sequence"/>
</dbReference>
<dbReference type="AlphaFoldDB" id="A0AAN7QB75"/>
<evidence type="ECO:0000256" key="1">
    <source>
        <dbReference type="SAM" id="MobiDB-lite"/>
    </source>
</evidence>
<sequence>MDDILGALPRPANLGPIREHKQRPCALVEADRVPPPEEPGGHTRRQRHHQYPTRDRPTRNAVHTQRPGQPKQRSDGASWSQTSLAWAFGGRYPHSQSRAGFADHMQGLGSLCGEAVSSANETMQMMAFPTMREGGEYNDTSTSTGCSGWEAPSRGCGSIEVSPESHPTISSKFGCSDLYYHEELSQ</sequence>
<reference evidence="2 3" key="1">
    <citation type="journal article" date="2023" name="Hortic Res">
        <title>Pangenome of water caltrop reveals structural variations and asymmetric subgenome divergence after allopolyploidization.</title>
        <authorList>
            <person name="Zhang X."/>
            <person name="Chen Y."/>
            <person name="Wang L."/>
            <person name="Yuan Y."/>
            <person name="Fang M."/>
            <person name="Shi L."/>
            <person name="Lu R."/>
            <person name="Comes H.P."/>
            <person name="Ma Y."/>
            <person name="Chen Y."/>
            <person name="Huang G."/>
            <person name="Zhou Y."/>
            <person name="Zheng Z."/>
            <person name="Qiu Y."/>
        </authorList>
    </citation>
    <scope>NUCLEOTIDE SEQUENCE [LARGE SCALE GENOMIC DNA]</scope>
    <source>
        <strain evidence="2">F231</strain>
    </source>
</reference>
<protein>
    <submittedName>
        <fullName evidence="2">Uncharacterized protein</fullName>
    </submittedName>
</protein>
<gene>
    <name evidence="2" type="ORF">SAY86_008565</name>
</gene>